<reference evidence="4" key="1">
    <citation type="submission" date="2016-06" db="EMBL/GenBank/DDBJ databases">
        <authorList>
            <person name="Zhan P."/>
        </authorList>
    </citation>
    <scope>NUCLEOTIDE SEQUENCE [LARGE SCALE GENOMIC DNA]</scope>
    <source>
        <strain evidence="4">T28</strain>
    </source>
</reference>
<dbReference type="InterPro" id="IPR025232">
    <property type="entry name" value="DUF4174"/>
</dbReference>
<dbReference type="AlphaFoldDB" id="A0A1B7ZBH1"/>
<sequence>MMLSINAGAQNLSDFQWKNRIVILYKSDANITDVKSALEIVKNNSSGINERDIHVFVYKDNVFYTTNGKATNIKKSNWLPKSYDGYALIGKDGGIKSNSPYPFKIQQLFDLIDSMPMRKSEMKSNR</sequence>
<evidence type="ECO:0000313" key="4">
    <source>
        <dbReference type="Proteomes" id="UP000092164"/>
    </source>
</evidence>
<proteinExistence type="predicted"/>
<dbReference type="STRING" id="1836467.BTR34_03695"/>
<protein>
    <recommendedName>
        <fullName evidence="2">DUF4174 domain-containing protein</fullName>
    </recommendedName>
</protein>
<keyword evidence="1" id="KW-0732">Signal</keyword>
<name>A0A1B7ZBH1_9FLAO</name>
<dbReference type="KEGG" id="mart:BTR34_03695"/>
<gene>
    <name evidence="3" type="ORF">A9200_17295</name>
</gene>
<dbReference type="Pfam" id="PF13778">
    <property type="entry name" value="DUF4174"/>
    <property type="match status" value="1"/>
</dbReference>
<organism evidence="3 4">
    <name type="scientific">Maribacter hydrothermalis</name>
    <dbReference type="NCBI Taxonomy" id="1836467"/>
    <lineage>
        <taxon>Bacteria</taxon>
        <taxon>Pseudomonadati</taxon>
        <taxon>Bacteroidota</taxon>
        <taxon>Flavobacteriia</taxon>
        <taxon>Flavobacteriales</taxon>
        <taxon>Flavobacteriaceae</taxon>
        <taxon>Maribacter</taxon>
    </lineage>
</organism>
<dbReference type="Proteomes" id="UP000092164">
    <property type="component" value="Unassembled WGS sequence"/>
</dbReference>
<dbReference type="EMBL" id="LZFP01000010">
    <property type="protein sequence ID" value="OBR40053.1"/>
    <property type="molecule type" value="Genomic_DNA"/>
</dbReference>
<accession>A0A1B7ZBH1</accession>
<feature type="domain" description="DUF4174" evidence="2">
    <location>
        <begin position="12"/>
        <end position="121"/>
    </location>
</feature>
<evidence type="ECO:0000256" key="1">
    <source>
        <dbReference type="ARBA" id="ARBA00022729"/>
    </source>
</evidence>
<evidence type="ECO:0000313" key="3">
    <source>
        <dbReference type="EMBL" id="OBR40053.1"/>
    </source>
</evidence>
<evidence type="ECO:0000259" key="2">
    <source>
        <dbReference type="Pfam" id="PF13778"/>
    </source>
</evidence>
<keyword evidence="4" id="KW-1185">Reference proteome</keyword>
<comment type="caution">
    <text evidence="3">The sequence shown here is derived from an EMBL/GenBank/DDBJ whole genome shotgun (WGS) entry which is preliminary data.</text>
</comment>